<dbReference type="Proteomes" id="UP001175344">
    <property type="component" value="Unassembled WGS sequence"/>
</dbReference>
<reference evidence="1 2" key="1">
    <citation type="journal article" date="2023" name="Nat. Commun.">
        <title>Genomic dissection of endemic carbapenem resistance reveals metallo-beta-lactamase dissemination through clonal, plasmid and integron transfer.</title>
        <authorList>
            <person name="Macesic N."/>
            <person name="Hawkey J."/>
            <person name="Vezina B."/>
            <person name="Wisniewski J.A."/>
            <person name="Cottingham H."/>
            <person name="Blakeway L.V."/>
            <person name="Harshegyi T."/>
            <person name="Pragastis K."/>
            <person name="Badoordeen G.Z."/>
            <person name="Dennison A."/>
            <person name="Spelman D.W."/>
            <person name="Jenney A.W.J."/>
            <person name="Peleg A.Y."/>
        </authorList>
    </citation>
    <scope>NUCLEOTIDE SEQUENCE [LARGE SCALE GENOMIC DNA]</scope>
    <source>
        <strain evidence="1 2">CPO239</strain>
    </source>
</reference>
<dbReference type="InterPro" id="IPR009572">
    <property type="entry name" value="DUF1187"/>
</dbReference>
<keyword evidence="2" id="KW-1185">Reference proteome</keyword>
<dbReference type="Pfam" id="PF06688">
    <property type="entry name" value="DUF1187"/>
    <property type="match status" value="1"/>
</dbReference>
<dbReference type="RefSeq" id="WP_241175426.1">
    <property type="nucleotide sequence ID" value="NZ_JAKWHR010000165.1"/>
</dbReference>
<comment type="caution">
    <text evidence="1">The sequence shown here is derived from an EMBL/GenBank/DDBJ whole genome shotgun (WGS) entry which is preliminary data.</text>
</comment>
<accession>A0ABU6KTW7</accession>
<evidence type="ECO:0000313" key="1">
    <source>
        <dbReference type="EMBL" id="MEC5729361.1"/>
    </source>
</evidence>
<name>A0ABU6KTW7_ENTAS</name>
<proteinExistence type="predicted"/>
<dbReference type="NCBIfam" id="NF007283">
    <property type="entry name" value="PRK09750.1"/>
    <property type="match status" value="1"/>
</dbReference>
<sequence>MTKYKITATVIKPGNTPTAWTRFSEKKMTKDECEKFLSVSKEAGVSHEAKVTLKNFKCVRAGA</sequence>
<gene>
    <name evidence="1" type="ORF">QAA55_013180</name>
</gene>
<evidence type="ECO:0000313" key="2">
    <source>
        <dbReference type="Proteomes" id="UP001175344"/>
    </source>
</evidence>
<organism evidence="1 2">
    <name type="scientific">Enterobacter asburiae</name>
    <dbReference type="NCBI Taxonomy" id="61645"/>
    <lineage>
        <taxon>Bacteria</taxon>
        <taxon>Pseudomonadati</taxon>
        <taxon>Pseudomonadota</taxon>
        <taxon>Gammaproteobacteria</taxon>
        <taxon>Enterobacterales</taxon>
        <taxon>Enterobacteriaceae</taxon>
        <taxon>Enterobacter</taxon>
        <taxon>Enterobacter cloacae complex</taxon>
    </lineage>
</organism>
<protein>
    <submittedName>
        <fullName evidence="1">DUF1187 family protein</fullName>
    </submittedName>
</protein>
<dbReference type="EMBL" id="JARTQQ020000001">
    <property type="protein sequence ID" value="MEC5729361.1"/>
    <property type="molecule type" value="Genomic_DNA"/>
</dbReference>